<feature type="compositionally biased region" description="Polar residues" evidence="1">
    <location>
        <begin position="58"/>
        <end position="67"/>
    </location>
</feature>
<feature type="region of interest" description="Disordered" evidence="1">
    <location>
        <begin position="38"/>
        <end position="87"/>
    </location>
</feature>
<dbReference type="OrthoDB" id="2375101at2759"/>
<protein>
    <submittedName>
        <fullName evidence="2">Uncharacterized protein</fullName>
    </submittedName>
</protein>
<sequence>MESDLVQQLSAFSVSTTEEKLANRLTSTHLNSRPAQALFGGTTTTTTNNNNTVNNHTPQPMSTTEPSWMTKEDNTKQDDEGWGDLPNIHSGISQDYLFGFNSILSSTYAPEPKRAVAPNSAFARFQHAPVSFTNVPTSPVLEQNDPQS</sequence>
<reference evidence="2" key="1">
    <citation type="journal article" date="2014" name="Genome Announc.">
        <title>De novo whole-genome sequence and genome annotation of Lichtheimia ramosa.</title>
        <authorList>
            <person name="Linde J."/>
            <person name="Schwartze V."/>
            <person name="Binder U."/>
            <person name="Lass-Florl C."/>
            <person name="Voigt K."/>
            <person name="Horn F."/>
        </authorList>
    </citation>
    <scope>NUCLEOTIDE SEQUENCE</scope>
    <source>
        <strain evidence="2">JMRC FSU:6197</strain>
    </source>
</reference>
<gene>
    <name evidence="2" type="ORF">LRAMOSA02462</name>
</gene>
<name>A0A077WQV3_9FUNG</name>
<feature type="compositionally biased region" description="Basic and acidic residues" evidence="1">
    <location>
        <begin position="70"/>
        <end position="79"/>
    </location>
</feature>
<evidence type="ECO:0000313" key="2">
    <source>
        <dbReference type="EMBL" id="CDS09785.1"/>
    </source>
</evidence>
<proteinExistence type="predicted"/>
<feature type="compositionally biased region" description="Low complexity" evidence="1">
    <location>
        <begin position="42"/>
        <end position="57"/>
    </location>
</feature>
<accession>A0A077WQV3</accession>
<dbReference type="EMBL" id="LK023335">
    <property type="protein sequence ID" value="CDS09785.1"/>
    <property type="molecule type" value="Genomic_DNA"/>
</dbReference>
<evidence type="ECO:0000256" key="1">
    <source>
        <dbReference type="SAM" id="MobiDB-lite"/>
    </source>
</evidence>
<dbReference type="AlphaFoldDB" id="A0A077WQV3"/>
<organism evidence="2">
    <name type="scientific">Lichtheimia ramosa</name>
    <dbReference type="NCBI Taxonomy" id="688394"/>
    <lineage>
        <taxon>Eukaryota</taxon>
        <taxon>Fungi</taxon>
        <taxon>Fungi incertae sedis</taxon>
        <taxon>Mucoromycota</taxon>
        <taxon>Mucoromycotina</taxon>
        <taxon>Mucoromycetes</taxon>
        <taxon>Mucorales</taxon>
        <taxon>Lichtheimiaceae</taxon>
        <taxon>Lichtheimia</taxon>
    </lineage>
</organism>